<dbReference type="OrthoDB" id="2126698at2759"/>
<evidence type="ECO:0000256" key="1">
    <source>
        <dbReference type="ARBA" id="ARBA00010199"/>
    </source>
</evidence>
<dbReference type="GO" id="GO:0016020">
    <property type="term" value="C:membrane"/>
    <property type="evidence" value="ECO:0007669"/>
    <property type="project" value="InterPro"/>
</dbReference>
<keyword evidence="4" id="KW-1185">Reference proteome</keyword>
<dbReference type="PANTHER" id="PTHR11206">
    <property type="entry name" value="MULTIDRUG RESISTANCE PROTEIN"/>
    <property type="match status" value="1"/>
</dbReference>
<evidence type="ECO:0000256" key="2">
    <source>
        <dbReference type="SAM" id="Phobius"/>
    </source>
</evidence>
<organism evidence="3 4">
    <name type="scientific">Protea cynaroides</name>
    <dbReference type="NCBI Taxonomy" id="273540"/>
    <lineage>
        <taxon>Eukaryota</taxon>
        <taxon>Viridiplantae</taxon>
        <taxon>Streptophyta</taxon>
        <taxon>Embryophyta</taxon>
        <taxon>Tracheophyta</taxon>
        <taxon>Spermatophyta</taxon>
        <taxon>Magnoliopsida</taxon>
        <taxon>Proteales</taxon>
        <taxon>Proteaceae</taxon>
        <taxon>Protea</taxon>
    </lineage>
</organism>
<evidence type="ECO:0008006" key="5">
    <source>
        <dbReference type="Google" id="ProtNLM"/>
    </source>
</evidence>
<reference evidence="3" key="1">
    <citation type="journal article" date="2023" name="Plant J.">
        <title>The genome of the king protea, Protea cynaroides.</title>
        <authorList>
            <person name="Chang J."/>
            <person name="Duong T.A."/>
            <person name="Schoeman C."/>
            <person name="Ma X."/>
            <person name="Roodt D."/>
            <person name="Barker N."/>
            <person name="Li Z."/>
            <person name="Van de Peer Y."/>
            <person name="Mizrachi E."/>
        </authorList>
    </citation>
    <scope>NUCLEOTIDE SEQUENCE</scope>
    <source>
        <tissue evidence="3">Young leaves</tissue>
    </source>
</reference>
<dbReference type="GO" id="GO:0042910">
    <property type="term" value="F:xenobiotic transmembrane transporter activity"/>
    <property type="evidence" value="ECO:0007669"/>
    <property type="project" value="InterPro"/>
</dbReference>
<name>A0A9Q0KBP7_9MAGN</name>
<keyword evidence="2" id="KW-0472">Membrane</keyword>
<proteinExistence type="inferred from homology"/>
<protein>
    <recommendedName>
        <fullName evidence="5">Multidrug and toxin extrusion protein</fullName>
    </recommendedName>
</protein>
<dbReference type="Proteomes" id="UP001141806">
    <property type="component" value="Unassembled WGS sequence"/>
</dbReference>
<keyword evidence="2" id="KW-1133">Transmembrane helix</keyword>
<gene>
    <name evidence="3" type="ORF">NE237_019371</name>
</gene>
<dbReference type="Pfam" id="PF01554">
    <property type="entry name" value="MatE"/>
    <property type="match status" value="1"/>
</dbReference>
<dbReference type="AlphaFoldDB" id="A0A9Q0KBP7"/>
<keyword evidence="2" id="KW-0812">Transmembrane</keyword>
<evidence type="ECO:0000313" key="4">
    <source>
        <dbReference type="Proteomes" id="UP001141806"/>
    </source>
</evidence>
<accession>A0A9Q0KBP7</accession>
<feature type="transmembrane region" description="Helical" evidence="2">
    <location>
        <begin position="101"/>
        <end position="121"/>
    </location>
</feature>
<sequence>MCNPNTTTPTTNAAVIEKRTQSPKIQLYWTLLSLPKSIKELQNQKPENLEKQRKFTYPEITNIINETKSIFNLSFPIVLTAFLVYSRSIISMLFLGHLGDLVLAAGSLAIAFANITNYSILSRLALGMEPLCAQAFGAQRPKLMFLTLHCNL</sequence>
<dbReference type="InterPro" id="IPR002528">
    <property type="entry name" value="MATE_fam"/>
</dbReference>
<evidence type="ECO:0000313" key="3">
    <source>
        <dbReference type="EMBL" id="KAJ4967522.1"/>
    </source>
</evidence>
<dbReference type="GO" id="GO:0015297">
    <property type="term" value="F:antiporter activity"/>
    <property type="evidence" value="ECO:0007669"/>
    <property type="project" value="InterPro"/>
</dbReference>
<comment type="similarity">
    <text evidence="1">Belongs to the multi antimicrobial extrusion (MATE) (TC 2.A.66.1) family.</text>
</comment>
<dbReference type="EMBL" id="JAMYWD010000007">
    <property type="protein sequence ID" value="KAJ4967522.1"/>
    <property type="molecule type" value="Genomic_DNA"/>
</dbReference>
<comment type="caution">
    <text evidence="3">The sequence shown here is derived from an EMBL/GenBank/DDBJ whole genome shotgun (WGS) entry which is preliminary data.</text>
</comment>
<feature type="transmembrane region" description="Helical" evidence="2">
    <location>
        <begin position="73"/>
        <end position="95"/>
    </location>
</feature>